<keyword evidence="2" id="KW-1185">Reference proteome</keyword>
<dbReference type="SMART" id="SM00697">
    <property type="entry name" value="DM8"/>
    <property type="match status" value="1"/>
</dbReference>
<feature type="chain" id="PRO_5045317575" evidence="1">
    <location>
        <begin position="20"/>
        <end position="176"/>
    </location>
</feature>
<dbReference type="Pfam" id="PF06477">
    <property type="entry name" value="DUF1091"/>
    <property type="match status" value="1"/>
</dbReference>
<protein>
    <submittedName>
        <fullName evidence="3">Uncharacterized protein LOC131806264</fullName>
    </submittedName>
</protein>
<dbReference type="PANTHER" id="PTHR20898:SF0">
    <property type="entry name" value="DAEDALUS ON 3-RELATED"/>
    <property type="match status" value="1"/>
</dbReference>
<accession>A0ABM3VK88</accession>
<dbReference type="InterPro" id="IPR010512">
    <property type="entry name" value="DUF1091"/>
</dbReference>
<evidence type="ECO:0000256" key="1">
    <source>
        <dbReference type="SAM" id="SignalP"/>
    </source>
</evidence>
<dbReference type="GeneID" id="131806264"/>
<reference evidence="3" key="1">
    <citation type="submission" date="2025-08" db="UniProtKB">
        <authorList>
            <consortium name="RefSeq"/>
        </authorList>
    </citation>
    <scope>IDENTIFICATION</scope>
    <source>
        <strain evidence="3">Aabys</strain>
        <tissue evidence="3">Whole body</tissue>
    </source>
</reference>
<keyword evidence="1" id="KW-0732">Signal</keyword>
<dbReference type="RefSeq" id="XP_058986211.1">
    <property type="nucleotide sequence ID" value="XM_059130228.1"/>
</dbReference>
<gene>
    <name evidence="3" type="primary">LOC131806264</name>
</gene>
<evidence type="ECO:0000313" key="2">
    <source>
        <dbReference type="Proteomes" id="UP001652621"/>
    </source>
</evidence>
<name>A0ABM3VK88_MUSDO</name>
<feature type="signal peptide" evidence="1">
    <location>
        <begin position="1"/>
        <end position="19"/>
    </location>
</feature>
<proteinExistence type="predicted"/>
<evidence type="ECO:0000313" key="3">
    <source>
        <dbReference type="RefSeq" id="XP_058986211.1"/>
    </source>
</evidence>
<dbReference type="Proteomes" id="UP001652621">
    <property type="component" value="Unplaced"/>
</dbReference>
<organism evidence="2 3">
    <name type="scientific">Musca domestica</name>
    <name type="common">House fly</name>
    <dbReference type="NCBI Taxonomy" id="7370"/>
    <lineage>
        <taxon>Eukaryota</taxon>
        <taxon>Metazoa</taxon>
        <taxon>Ecdysozoa</taxon>
        <taxon>Arthropoda</taxon>
        <taxon>Hexapoda</taxon>
        <taxon>Insecta</taxon>
        <taxon>Pterygota</taxon>
        <taxon>Neoptera</taxon>
        <taxon>Endopterygota</taxon>
        <taxon>Diptera</taxon>
        <taxon>Brachycera</taxon>
        <taxon>Muscomorpha</taxon>
        <taxon>Muscoidea</taxon>
        <taxon>Muscidae</taxon>
        <taxon>Musca</taxon>
    </lineage>
</organism>
<dbReference type="PANTHER" id="PTHR20898">
    <property type="entry name" value="DAEDALUS ON 3-RELATED-RELATED"/>
    <property type="match status" value="1"/>
</dbReference>
<sequence>MKPFLVVIFLVTFHVTAFGVKMRFTNLKCENLRPDFSVFKECRLTVVKRDIISLNFNVKLLKPPVTNVTVILSFFKKYSGYRPYIYNLTVDFCKFMKNTSRYPYAKLFLDAILKDSNVNHTCPFDHNIIVKDLILDESKFKYFPIPSGDYMLRIKIAAYNDWKGDIKVYYSILADL</sequence>